<reference evidence="1 2" key="1">
    <citation type="submission" date="2014-12" db="EMBL/GenBank/DDBJ databases">
        <title>Draft genome sequences of 10 type strains of Lactococcus.</title>
        <authorList>
            <person name="Sun Z."/>
            <person name="Zhong Z."/>
            <person name="Liu W."/>
            <person name="Zhang W."/>
            <person name="Zhang H."/>
        </authorList>
    </citation>
    <scope>NUCLEOTIDE SEQUENCE [LARGE SCALE GENOMIC DNA]</scope>
    <source>
        <strain evidence="1 2">DSM 20686</strain>
    </source>
</reference>
<dbReference type="AlphaFoldDB" id="A0A2A5S0C5"/>
<keyword evidence="2" id="KW-1185">Reference proteome</keyword>
<dbReference type="Proteomes" id="UP000242246">
    <property type="component" value="Unassembled WGS sequence"/>
</dbReference>
<gene>
    <name evidence="1" type="ORF">RU87_GL001350</name>
</gene>
<sequence>MINQLVSYILDEYAVEPKKHINNDMFFIIFRFFNIFILNN</sequence>
<comment type="caution">
    <text evidence="1">The sequence shown here is derived from an EMBL/GenBank/DDBJ whole genome shotgun (WGS) entry which is preliminary data.</text>
</comment>
<name>A0A2A5S0C5_9LACT</name>
<evidence type="ECO:0000313" key="2">
    <source>
        <dbReference type="Proteomes" id="UP000242246"/>
    </source>
</evidence>
<dbReference type="EMBL" id="JXJX01000006">
    <property type="protein sequence ID" value="PCS06890.1"/>
    <property type="molecule type" value="Genomic_DNA"/>
</dbReference>
<proteinExistence type="predicted"/>
<organism evidence="1 2">
    <name type="scientific">Pseudolactococcus plantarum</name>
    <dbReference type="NCBI Taxonomy" id="1365"/>
    <lineage>
        <taxon>Bacteria</taxon>
        <taxon>Bacillati</taxon>
        <taxon>Bacillota</taxon>
        <taxon>Bacilli</taxon>
        <taxon>Lactobacillales</taxon>
        <taxon>Streptococcaceae</taxon>
        <taxon>Pseudolactococcus</taxon>
    </lineage>
</organism>
<protein>
    <submittedName>
        <fullName evidence="1">Uncharacterized protein</fullName>
    </submittedName>
</protein>
<accession>A0A2A5S0C5</accession>
<evidence type="ECO:0000313" key="1">
    <source>
        <dbReference type="EMBL" id="PCS06890.1"/>
    </source>
</evidence>